<keyword evidence="3" id="KW-1185">Reference proteome</keyword>
<dbReference type="Pfam" id="PF13360">
    <property type="entry name" value="PQQ_2"/>
    <property type="match status" value="2"/>
</dbReference>
<dbReference type="SMART" id="SM00564">
    <property type="entry name" value="PQQ"/>
    <property type="match status" value="3"/>
</dbReference>
<proteinExistence type="predicted"/>
<accession>A0A0F4J8N4</accession>
<name>A0A0F4J8N4_9ACTN</name>
<reference evidence="2 3" key="1">
    <citation type="submission" date="2015-02" db="EMBL/GenBank/DDBJ databases">
        <authorList>
            <person name="Ju K.-S."/>
            <person name="Doroghazi J.R."/>
            <person name="Metcalf W."/>
        </authorList>
    </citation>
    <scope>NUCLEOTIDE SEQUENCE [LARGE SCALE GENOMIC DNA]</scope>
    <source>
        <strain evidence="2 3">NRRL ISP-5550</strain>
    </source>
</reference>
<dbReference type="InterPro" id="IPR015943">
    <property type="entry name" value="WD40/YVTN_repeat-like_dom_sf"/>
</dbReference>
<dbReference type="AlphaFoldDB" id="A0A0F4J8N4"/>
<dbReference type="InterPro" id="IPR002372">
    <property type="entry name" value="PQQ_rpt_dom"/>
</dbReference>
<dbReference type="PATRIC" id="fig|68223.7.peg.8520"/>
<organism evidence="2 3">
    <name type="scientific">Streptomyces katrae</name>
    <dbReference type="NCBI Taxonomy" id="68223"/>
    <lineage>
        <taxon>Bacteria</taxon>
        <taxon>Bacillati</taxon>
        <taxon>Actinomycetota</taxon>
        <taxon>Actinomycetes</taxon>
        <taxon>Kitasatosporales</taxon>
        <taxon>Streptomycetaceae</taxon>
        <taxon>Streptomyces</taxon>
    </lineage>
</organism>
<feature type="domain" description="Pyrrolo-quinoline quinone repeat" evidence="1">
    <location>
        <begin position="179"/>
        <end position="271"/>
    </location>
</feature>
<comment type="caution">
    <text evidence="2">The sequence shown here is derived from an EMBL/GenBank/DDBJ whole genome shotgun (WGS) entry which is preliminary data.</text>
</comment>
<dbReference type="OrthoDB" id="3927224at2"/>
<dbReference type="EMBL" id="JZWV01000540">
    <property type="protein sequence ID" value="KJY30752.1"/>
    <property type="molecule type" value="Genomic_DNA"/>
</dbReference>
<sequence length="274" mass="30074">MPDAAGPHELGALSLYSEVLDADADTLYIRAYYEADQQRAEPWLLAYDLAAHRLRWRTRVAWGYTDRTESLLFRAVVANGRLIGSDATRVFAVDVRDGRFLWVTRLRSDAEAAAPGASGGVHPPVVSEHHVLDVSQVITAVDLLTGTPTWTLKPERDQTLLTSPVCVQGTVHIASHAFTAFEESTGRKLWTYEPGPYFQRIAVPGPFRGELYAAVSGGGQAVIAVDLAQRRASWTLSAQAAGMPDGPSDLTHRDDRLYLQAHQRLTAVRIDTRG</sequence>
<evidence type="ECO:0000313" key="2">
    <source>
        <dbReference type="EMBL" id="KJY30752.1"/>
    </source>
</evidence>
<feature type="domain" description="Pyrrolo-quinoline quinone repeat" evidence="1">
    <location>
        <begin position="45"/>
        <end position="164"/>
    </location>
</feature>
<dbReference type="Proteomes" id="UP000033551">
    <property type="component" value="Unassembled WGS sequence"/>
</dbReference>
<evidence type="ECO:0000259" key="1">
    <source>
        <dbReference type="Pfam" id="PF13360"/>
    </source>
</evidence>
<evidence type="ECO:0000313" key="3">
    <source>
        <dbReference type="Proteomes" id="UP000033551"/>
    </source>
</evidence>
<dbReference type="SUPFAM" id="SSF50998">
    <property type="entry name" value="Quinoprotein alcohol dehydrogenase-like"/>
    <property type="match status" value="1"/>
</dbReference>
<gene>
    <name evidence="2" type="ORF">VR44_19545</name>
</gene>
<protein>
    <recommendedName>
        <fullName evidence="1">Pyrrolo-quinoline quinone repeat domain-containing protein</fullName>
    </recommendedName>
</protein>
<dbReference type="RefSeq" id="WP_045948834.1">
    <property type="nucleotide sequence ID" value="NZ_JZWV01000540.1"/>
</dbReference>
<dbReference type="InterPro" id="IPR011047">
    <property type="entry name" value="Quinoprotein_ADH-like_sf"/>
</dbReference>
<dbReference type="InterPro" id="IPR018391">
    <property type="entry name" value="PQQ_b-propeller_rpt"/>
</dbReference>
<dbReference type="Gene3D" id="2.130.10.10">
    <property type="entry name" value="YVTN repeat-like/Quinoprotein amine dehydrogenase"/>
    <property type="match status" value="1"/>
</dbReference>